<accession>A0ABD5ZW39</accession>
<keyword evidence="6 7" id="KW-0472">Membrane</keyword>
<organism evidence="9 10">
    <name type="scientific">Haloplanus litoreus</name>
    <dbReference type="NCBI Taxonomy" id="767515"/>
    <lineage>
        <taxon>Archaea</taxon>
        <taxon>Methanobacteriati</taxon>
        <taxon>Methanobacteriota</taxon>
        <taxon>Stenosarchaea group</taxon>
        <taxon>Halobacteria</taxon>
        <taxon>Halobacteriales</taxon>
        <taxon>Haloferacaceae</taxon>
        <taxon>Haloplanus</taxon>
    </lineage>
</organism>
<feature type="transmembrane region" description="Helical" evidence="7">
    <location>
        <begin position="375"/>
        <end position="402"/>
    </location>
</feature>
<evidence type="ECO:0000256" key="2">
    <source>
        <dbReference type="ARBA" id="ARBA00022448"/>
    </source>
</evidence>
<keyword evidence="2 7" id="KW-0813">Transport</keyword>
<evidence type="ECO:0000256" key="6">
    <source>
        <dbReference type="ARBA" id="ARBA00023136"/>
    </source>
</evidence>
<keyword evidence="3" id="KW-1003">Cell membrane</keyword>
<dbReference type="InterPro" id="IPR035906">
    <property type="entry name" value="MetI-like_sf"/>
</dbReference>
<feature type="transmembrane region" description="Helical" evidence="7">
    <location>
        <begin position="226"/>
        <end position="247"/>
    </location>
</feature>
<evidence type="ECO:0000256" key="4">
    <source>
        <dbReference type="ARBA" id="ARBA00022692"/>
    </source>
</evidence>
<name>A0ABD5ZW39_9EURY</name>
<evidence type="ECO:0000256" key="3">
    <source>
        <dbReference type="ARBA" id="ARBA00022475"/>
    </source>
</evidence>
<dbReference type="Pfam" id="PF00528">
    <property type="entry name" value="BPD_transp_1"/>
    <property type="match status" value="2"/>
</dbReference>
<dbReference type="PANTHER" id="PTHR30151:SF20">
    <property type="entry name" value="ABC TRANSPORTER PERMEASE PROTEIN HI_0355-RELATED"/>
    <property type="match status" value="1"/>
</dbReference>
<keyword evidence="4 7" id="KW-0812">Transmembrane</keyword>
<evidence type="ECO:0000259" key="8">
    <source>
        <dbReference type="PROSITE" id="PS50928"/>
    </source>
</evidence>
<feature type="transmembrane region" description="Helical" evidence="7">
    <location>
        <begin position="440"/>
        <end position="467"/>
    </location>
</feature>
<dbReference type="InterPro" id="IPR000515">
    <property type="entry name" value="MetI-like"/>
</dbReference>
<feature type="transmembrane region" description="Helical" evidence="7">
    <location>
        <begin position="73"/>
        <end position="92"/>
    </location>
</feature>
<dbReference type="PANTHER" id="PTHR30151">
    <property type="entry name" value="ALKANE SULFONATE ABC TRANSPORTER-RELATED, MEMBRANE SUBUNIT"/>
    <property type="match status" value="1"/>
</dbReference>
<protein>
    <submittedName>
        <fullName evidence="9">ABC transporter permease</fullName>
    </submittedName>
</protein>
<feature type="domain" description="ABC transmembrane type-1" evidence="8">
    <location>
        <begin position="61"/>
        <end position="252"/>
    </location>
</feature>
<feature type="transmembrane region" description="Helical" evidence="7">
    <location>
        <begin position="487"/>
        <end position="509"/>
    </location>
</feature>
<evidence type="ECO:0000256" key="7">
    <source>
        <dbReference type="RuleBase" id="RU363032"/>
    </source>
</evidence>
<comment type="similarity">
    <text evidence="7">Belongs to the binding-protein-dependent transport system permease family.</text>
</comment>
<dbReference type="AlphaFoldDB" id="A0ABD5ZW39"/>
<dbReference type="RefSeq" id="WP_379702774.1">
    <property type="nucleotide sequence ID" value="NZ_JBHTAT010000001.1"/>
</dbReference>
<dbReference type="GO" id="GO:0005886">
    <property type="term" value="C:plasma membrane"/>
    <property type="evidence" value="ECO:0007669"/>
    <property type="project" value="UniProtKB-SubCell"/>
</dbReference>
<feature type="transmembrane region" description="Helical" evidence="7">
    <location>
        <begin position="180"/>
        <end position="206"/>
    </location>
</feature>
<dbReference type="SUPFAM" id="SSF161098">
    <property type="entry name" value="MetI-like"/>
    <property type="match status" value="2"/>
</dbReference>
<feature type="transmembrane region" description="Helical" evidence="7">
    <location>
        <begin position="305"/>
        <end position="324"/>
    </location>
</feature>
<evidence type="ECO:0000313" key="10">
    <source>
        <dbReference type="Proteomes" id="UP001596434"/>
    </source>
</evidence>
<reference evidence="9 10" key="1">
    <citation type="journal article" date="2019" name="Int. J. Syst. Evol. Microbiol.">
        <title>The Global Catalogue of Microorganisms (GCM) 10K type strain sequencing project: providing services to taxonomists for standard genome sequencing and annotation.</title>
        <authorList>
            <consortium name="The Broad Institute Genomics Platform"/>
            <consortium name="The Broad Institute Genome Sequencing Center for Infectious Disease"/>
            <person name="Wu L."/>
            <person name="Ma J."/>
        </authorList>
    </citation>
    <scope>NUCLEOTIDE SEQUENCE [LARGE SCALE GENOMIC DNA]</scope>
    <source>
        <strain evidence="9 10">GX21</strain>
    </source>
</reference>
<dbReference type="GeneID" id="96952886"/>
<feature type="transmembrane region" description="Helical" evidence="7">
    <location>
        <begin position="331"/>
        <end position="355"/>
    </location>
</feature>
<evidence type="ECO:0000313" key="9">
    <source>
        <dbReference type="EMBL" id="MFC7254571.1"/>
    </source>
</evidence>
<sequence>MRAVRVRRAVDGFAQPAVAACSLALAVGLWQAATVVWGIPSILLPSPVEVLSALRSHPAEVAGDVLYTGFEIGLGWVAGVGIGMAVAGAMAASRRLRLAIYPLLLSVRIVPLVAVAPLLIVVFGATLRTRVLLAAILTFFPVTVATLEGLLSVPHSQLDLLRSVEASTWKRIRYVRLPNALPSVFAGVKIATPLAVEGVLIAEFLASSRGLGHAVLQAAAALDTPLLFGEVALIVGVGLTLFGLVVLAERALRWTDDGTDVGGFGTGDGVSAPTGERLVFGGVALAAVAGVWVVGTVVIPNARVFLPPPTAVAASLLETPALFLRASVESLWKLVVGWGVGAGVGGALGVVLAVAPRSRPVVGPFLVGARVTPSIVAAPLLLVWLGISFSAGTALVALATFFPVAIATTNGLTTLPDTHRSLLDSVDAPRRSRLFVRLRYGLPTVVAGVKLSLISGLSGVVIAEWFVANGGLGVLVNQGMRNLQPTLTYAAVVCLFTLGIVLFGGTTLLQRRLQF</sequence>
<keyword evidence="5 7" id="KW-1133">Transmembrane helix</keyword>
<dbReference type="Gene3D" id="1.10.3720.10">
    <property type="entry name" value="MetI-like"/>
    <property type="match status" value="2"/>
</dbReference>
<dbReference type="EMBL" id="JBHTAT010000001">
    <property type="protein sequence ID" value="MFC7254571.1"/>
    <property type="molecule type" value="Genomic_DNA"/>
</dbReference>
<dbReference type="PROSITE" id="PS50928">
    <property type="entry name" value="ABC_TM1"/>
    <property type="match status" value="1"/>
</dbReference>
<proteinExistence type="inferred from homology"/>
<evidence type="ECO:0000256" key="1">
    <source>
        <dbReference type="ARBA" id="ARBA00004651"/>
    </source>
</evidence>
<dbReference type="CDD" id="cd06261">
    <property type="entry name" value="TM_PBP2"/>
    <property type="match status" value="1"/>
</dbReference>
<comment type="subcellular location">
    <subcellularLocation>
        <location evidence="1 7">Cell membrane</location>
        <topology evidence="1 7">Multi-pass membrane protein</topology>
    </subcellularLocation>
</comment>
<feature type="transmembrane region" description="Helical" evidence="7">
    <location>
        <begin position="131"/>
        <end position="153"/>
    </location>
</feature>
<gene>
    <name evidence="9" type="ORF">ACFQKE_04510</name>
</gene>
<feature type="transmembrane region" description="Helical" evidence="7">
    <location>
        <begin position="99"/>
        <end position="125"/>
    </location>
</feature>
<keyword evidence="10" id="KW-1185">Reference proteome</keyword>
<comment type="caution">
    <text evidence="9">The sequence shown here is derived from an EMBL/GenBank/DDBJ whole genome shotgun (WGS) entry which is preliminary data.</text>
</comment>
<feature type="transmembrane region" description="Helical" evidence="7">
    <location>
        <begin position="278"/>
        <end position="299"/>
    </location>
</feature>
<evidence type="ECO:0000256" key="5">
    <source>
        <dbReference type="ARBA" id="ARBA00022989"/>
    </source>
</evidence>
<dbReference type="Proteomes" id="UP001596434">
    <property type="component" value="Unassembled WGS sequence"/>
</dbReference>